<name>A0ABN6CQ87_9ACTN</name>
<evidence type="ECO:0000259" key="6">
    <source>
        <dbReference type="Pfam" id="PF04542"/>
    </source>
</evidence>
<dbReference type="InterPro" id="IPR039425">
    <property type="entry name" value="RNA_pol_sigma-70-like"/>
</dbReference>
<dbReference type="Proteomes" id="UP000676967">
    <property type="component" value="Chromosome"/>
</dbReference>
<feature type="domain" description="RNA polymerase sigma-70 region 2" evidence="6">
    <location>
        <begin position="12"/>
        <end position="76"/>
    </location>
</feature>
<feature type="region of interest" description="Disordered" evidence="5">
    <location>
        <begin position="160"/>
        <end position="179"/>
    </location>
</feature>
<dbReference type="PANTHER" id="PTHR43133">
    <property type="entry name" value="RNA POLYMERASE ECF-TYPE SIGMA FACTO"/>
    <property type="match status" value="1"/>
</dbReference>
<evidence type="ECO:0000313" key="9">
    <source>
        <dbReference type="Proteomes" id="UP000676967"/>
    </source>
</evidence>
<dbReference type="Pfam" id="PF04542">
    <property type="entry name" value="Sigma70_r2"/>
    <property type="match status" value="1"/>
</dbReference>
<organism evidence="8 9">
    <name type="scientific">Actinoplanes ianthinogenes</name>
    <dbReference type="NCBI Taxonomy" id="122358"/>
    <lineage>
        <taxon>Bacteria</taxon>
        <taxon>Bacillati</taxon>
        <taxon>Actinomycetota</taxon>
        <taxon>Actinomycetes</taxon>
        <taxon>Micromonosporales</taxon>
        <taxon>Micromonosporaceae</taxon>
        <taxon>Actinoplanes</taxon>
    </lineage>
</organism>
<feature type="domain" description="RNA polymerase sigma factor 70 region 4 type 2" evidence="7">
    <location>
        <begin position="102"/>
        <end position="152"/>
    </location>
</feature>
<evidence type="ECO:0000256" key="4">
    <source>
        <dbReference type="ARBA" id="ARBA00023163"/>
    </source>
</evidence>
<keyword evidence="3" id="KW-0731">Sigma factor</keyword>
<dbReference type="SUPFAM" id="SSF88659">
    <property type="entry name" value="Sigma3 and sigma4 domains of RNA polymerase sigma factors"/>
    <property type="match status" value="1"/>
</dbReference>
<evidence type="ECO:0000256" key="3">
    <source>
        <dbReference type="ARBA" id="ARBA00023082"/>
    </source>
</evidence>
<dbReference type="InterPro" id="IPR014284">
    <property type="entry name" value="RNA_pol_sigma-70_dom"/>
</dbReference>
<dbReference type="Gene3D" id="1.10.10.10">
    <property type="entry name" value="Winged helix-like DNA-binding domain superfamily/Winged helix DNA-binding domain"/>
    <property type="match status" value="1"/>
</dbReference>
<keyword evidence="8" id="KW-0240">DNA-directed RNA polymerase</keyword>
<protein>
    <submittedName>
        <fullName evidence="8">DNA-directed RNA polymerase sigma-70 factor</fullName>
    </submittedName>
</protein>
<evidence type="ECO:0000256" key="5">
    <source>
        <dbReference type="SAM" id="MobiDB-lite"/>
    </source>
</evidence>
<dbReference type="InterPro" id="IPR036388">
    <property type="entry name" value="WH-like_DNA-bd_sf"/>
</dbReference>
<dbReference type="InterPro" id="IPR013325">
    <property type="entry name" value="RNA_pol_sigma_r2"/>
</dbReference>
<dbReference type="InterPro" id="IPR007627">
    <property type="entry name" value="RNA_pol_sigma70_r2"/>
</dbReference>
<dbReference type="GO" id="GO:0000428">
    <property type="term" value="C:DNA-directed RNA polymerase complex"/>
    <property type="evidence" value="ECO:0007669"/>
    <property type="project" value="UniProtKB-KW"/>
</dbReference>
<keyword evidence="4" id="KW-0804">Transcription</keyword>
<dbReference type="PANTHER" id="PTHR43133:SF25">
    <property type="entry name" value="RNA POLYMERASE SIGMA FACTOR RFAY-RELATED"/>
    <property type="match status" value="1"/>
</dbReference>
<keyword evidence="2" id="KW-0805">Transcription regulation</keyword>
<gene>
    <name evidence="8" type="primary">rpoE_20</name>
    <name evidence="8" type="ORF">Aiant_80240</name>
</gene>
<dbReference type="SUPFAM" id="SSF88946">
    <property type="entry name" value="Sigma2 domain of RNA polymerase sigma factors"/>
    <property type="match status" value="1"/>
</dbReference>
<dbReference type="Gene3D" id="1.10.1740.10">
    <property type="match status" value="1"/>
</dbReference>
<proteinExistence type="inferred from homology"/>
<dbReference type="InterPro" id="IPR013249">
    <property type="entry name" value="RNA_pol_sigma70_r4_t2"/>
</dbReference>
<evidence type="ECO:0000256" key="1">
    <source>
        <dbReference type="ARBA" id="ARBA00010641"/>
    </source>
</evidence>
<sequence length="179" mass="20122">MVPAPEEHFTRLWRDHAPAVLRYARRRVDDEQADEVVAETFVVAWRRLAEIPAAELPWLFGVARRVSANIRRSDQRRHALHDRMAEQARLLAQAEPRRATPVLAALAVLPDDDRELLMLLAWDGLTRHEAAVALGCSRGTLAVRLHRARRRLKAAMTLADPEPPTVDHRPAVVAPGGAR</sequence>
<evidence type="ECO:0000259" key="7">
    <source>
        <dbReference type="Pfam" id="PF08281"/>
    </source>
</evidence>
<dbReference type="CDD" id="cd06171">
    <property type="entry name" value="Sigma70_r4"/>
    <property type="match status" value="1"/>
</dbReference>
<dbReference type="EMBL" id="AP023356">
    <property type="protein sequence ID" value="BCJ47367.1"/>
    <property type="molecule type" value="Genomic_DNA"/>
</dbReference>
<comment type="similarity">
    <text evidence="1">Belongs to the sigma-70 factor family. ECF subfamily.</text>
</comment>
<evidence type="ECO:0000313" key="8">
    <source>
        <dbReference type="EMBL" id="BCJ47367.1"/>
    </source>
</evidence>
<dbReference type="InterPro" id="IPR013324">
    <property type="entry name" value="RNA_pol_sigma_r3/r4-like"/>
</dbReference>
<evidence type="ECO:0000256" key="2">
    <source>
        <dbReference type="ARBA" id="ARBA00023015"/>
    </source>
</evidence>
<accession>A0ABN6CQ87</accession>
<keyword evidence="9" id="KW-1185">Reference proteome</keyword>
<dbReference type="NCBIfam" id="TIGR02937">
    <property type="entry name" value="sigma70-ECF"/>
    <property type="match status" value="1"/>
</dbReference>
<reference evidence="8 9" key="1">
    <citation type="submission" date="2020-08" db="EMBL/GenBank/DDBJ databases">
        <title>Whole genome shotgun sequence of Actinoplanes ianthinogenes NBRC 13996.</title>
        <authorList>
            <person name="Komaki H."/>
            <person name="Tamura T."/>
        </authorList>
    </citation>
    <scope>NUCLEOTIDE SEQUENCE [LARGE SCALE GENOMIC DNA]</scope>
    <source>
        <strain evidence="8 9">NBRC 13996</strain>
    </source>
</reference>
<dbReference type="Pfam" id="PF08281">
    <property type="entry name" value="Sigma70_r4_2"/>
    <property type="match status" value="1"/>
</dbReference>